<dbReference type="InterPro" id="IPR042203">
    <property type="entry name" value="Leu/Phe-tRNA_Trfase_C"/>
</dbReference>
<dbReference type="AlphaFoldDB" id="A0A512L8I3"/>
<sequence length="232" mass="25860">MLTWLTDNEDFPAVCKALRDPAGLLAAGGVLSPARLVNAYSRGIFPWYNPGDPVLWWSPDPRMVLFPQELVVQRSLAKVLRKRHYEIRVDTAFAEVMAGCARPRAGQGGTWISAEMIAAYTRLHEMGVAHSTETWIGGRLAGGLYGIALGRVFYGESMFTQVPDASKIAFVHLVRQLQRWGFGVIDCQMNTAHLARFGAREIPRADFIAQLNNLVNLPAVPTPWRFDHDLVE</sequence>
<evidence type="ECO:0000256" key="12">
    <source>
        <dbReference type="ARBA" id="ARBA00077136"/>
    </source>
</evidence>
<evidence type="ECO:0000313" key="16">
    <source>
        <dbReference type="EMBL" id="GEP30782.1"/>
    </source>
</evidence>
<dbReference type="PANTHER" id="PTHR30098:SF2">
    <property type="entry name" value="LEUCYL_PHENYLALANYL-TRNA--PROTEIN TRANSFERASE"/>
    <property type="match status" value="1"/>
</dbReference>
<evidence type="ECO:0000256" key="4">
    <source>
        <dbReference type="ARBA" id="ARBA00023315"/>
    </source>
</evidence>
<reference evidence="16 17" key="1">
    <citation type="submission" date="2019-07" db="EMBL/GenBank/DDBJ databases">
        <title>Whole genome shotgun sequence of Thiobacillus plumbophilus NBRC 107929.</title>
        <authorList>
            <person name="Hosoyama A."/>
            <person name="Uohara A."/>
            <person name="Ohji S."/>
            <person name="Ichikawa N."/>
        </authorList>
    </citation>
    <scope>NUCLEOTIDE SEQUENCE [LARGE SCALE GENOMIC DNA]</scope>
    <source>
        <strain evidence="16 17">NBRC 107929</strain>
    </source>
</reference>
<evidence type="ECO:0000256" key="13">
    <source>
        <dbReference type="ARBA" id="ARBA00077165"/>
    </source>
</evidence>
<accession>A0A512L8I3</accession>
<dbReference type="GO" id="GO:0008914">
    <property type="term" value="F:leucyl-tRNA--protein transferase activity"/>
    <property type="evidence" value="ECO:0007669"/>
    <property type="project" value="UniProtKB-UniRule"/>
</dbReference>
<organism evidence="16 17">
    <name type="scientific">Sulfuriferula plumbiphila</name>
    <dbReference type="NCBI Taxonomy" id="171865"/>
    <lineage>
        <taxon>Bacteria</taxon>
        <taxon>Pseudomonadati</taxon>
        <taxon>Pseudomonadota</taxon>
        <taxon>Betaproteobacteria</taxon>
        <taxon>Nitrosomonadales</taxon>
        <taxon>Sulfuricellaceae</taxon>
        <taxon>Sulfuriferula</taxon>
    </lineage>
</organism>
<dbReference type="SUPFAM" id="SSF55729">
    <property type="entry name" value="Acyl-CoA N-acyltransferases (Nat)"/>
    <property type="match status" value="1"/>
</dbReference>
<gene>
    <name evidence="15 16" type="primary">aat</name>
    <name evidence="16" type="ORF">TPL01_19200</name>
</gene>
<comment type="catalytic activity">
    <reaction evidence="6 15">
        <text>N-terminal L-arginyl-[protein] + L-leucyl-tRNA(Leu) = N-terminal L-leucyl-L-arginyl-[protein] + tRNA(Leu) + H(+)</text>
        <dbReference type="Rhea" id="RHEA:50416"/>
        <dbReference type="Rhea" id="RHEA-COMP:9613"/>
        <dbReference type="Rhea" id="RHEA-COMP:9622"/>
        <dbReference type="Rhea" id="RHEA-COMP:12672"/>
        <dbReference type="Rhea" id="RHEA-COMP:12673"/>
        <dbReference type="ChEBI" id="CHEBI:15378"/>
        <dbReference type="ChEBI" id="CHEBI:64719"/>
        <dbReference type="ChEBI" id="CHEBI:78442"/>
        <dbReference type="ChEBI" id="CHEBI:78494"/>
        <dbReference type="ChEBI" id="CHEBI:133044"/>
        <dbReference type="EC" id="2.3.2.6"/>
    </reaction>
</comment>
<dbReference type="OrthoDB" id="9790282at2"/>
<evidence type="ECO:0000256" key="14">
    <source>
        <dbReference type="ARBA" id="ARBA00083640"/>
    </source>
</evidence>
<evidence type="ECO:0000256" key="9">
    <source>
        <dbReference type="ARBA" id="ARBA00061535"/>
    </source>
</evidence>
<evidence type="ECO:0000256" key="5">
    <source>
        <dbReference type="ARBA" id="ARBA00050607"/>
    </source>
</evidence>
<comment type="function">
    <text evidence="8 15">Functions in the N-end rule pathway of protein degradation where it conjugates Leu, Phe and, less efficiently, Met from aminoacyl-tRNAs to the N-termini of proteins containing an N-terminal arginine or lysine.</text>
</comment>
<keyword evidence="17" id="KW-1185">Reference proteome</keyword>
<comment type="catalytic activity">
    <reaction evidence="5 15">
        <text>L-phenylalanyl-tRNA(Phe) + an N-terminal L-alpha-aminoacyl-[protein] = an N-terminal L-phenylalanyl-L-alpha-aminoacyl-[protein] + tRNA(Phe)</text>
        <dbReference type="Rhea" id="RHEA:43632"/>
        <dbReference type="Rhea" id="RHEA-COMP:9668"/>
        <dbReference type="Rhea" id="RHEA-COMP:9699"/>
        <dbReference type="Rhea" id="RHEA-COMP:10636"/>
        <dbReference type="Rhea" id="RHEA-COMP:10637"/>
        <dbReference type="ChEBI" id="CHEBI:78442"/>
        <dbReference type="ChEBI" id="CHEBI:78531"/>
        <dbReference type="ChEBI" id="CHEBI:78597"/>
        <dbReference type="ChEBI" id="CHEBI:83561"/>
        <dbReference type="EC" id="2.3.2.6"/>
    </reaction>
</comment>
<dbReference type="Proteomes" id="UP000321337">
    <property type="component" value="Unassembled WGS sequence"/>
</dbReference>
<dbReference type="Gene3D" id="3.30.70.3550">
    <property type="entry name" value="Leucyl/phenylalanyl-tRNA-protein transferase, N-terminal domain"/>
    <property type="match status" value="1"/>
</dbReference>
<comment type="catalytic activity">
    <reaction evidence="7 15">
        <text>N-terminal L-lysyl-[protein] + L-leucyl-tRNA(Leu) = N-terminal L-leucyl-L-lysyl-[protein] + tRNA(Leu) + H(+)</text>
        <dbReference type="Rhea" id="RHEA:12340"/>
        <dbReference type="Rhea" id="RHEA-COMP:9613"/>
        <dbReference type="Rhea" id="RHEA-COMP:9622"/>
        <dbReference type="Rhea" id="RHEA-COMP:12670"/>
        <dbReference type="Rhea" id="RHEA-COMP:12671"/>
        <dbReference type="ChEBI" id="CHEBI:15378"/>
        <dbReference type="ChEBI" id="CHEBI:65249"/>
        <dbReference type="ChEBI" id="CHEBI:78442"/>
        <dbReference type="ChEBI" id="CHEBI:78494"/>
        <dbReference type="ChEBI" id="CHEBI:133043"/>
        <dbReference type="EC" id="2.3.2.6"/>
    </reaction>
</comment>
<dbReference type="GO" id="GO:0005737">
    <property type="term" value="C:cytoplasm"/>
    <property type="evidence" value="ECO:0007669"/>
    <property type="project" value="UniProtKB-SubCell"/>
</dbReference>
<comment type="similarity">
    <text evidence="9 15">Belongs to the L/F-transferase family.</text>
</comment>
<proteinExistence type="inferred from homology"/>
<evidence type="ECO:0000256" key="6">
    <source>
        <dbReference type="ARBA" id="ARBA00050652"/>
    </source>
</evidence>
<dbReference type="FunFam" id="3.40.630.70:FF:000001">
    <property type="entry name" value="Leucyl/phenylalanyl-tRNA--protein transferase"/>
    <property type="match status" value="1"/>
</dbReference>
<evidence type="ECO:0000256" key="2">
    <source>
        <dbReference type="ARBA" id="ARBA00022490"/>
    </source>
</evidence>
<dbReference type="InterPro" id="IPR042221">
    <property type="entry name" value="Leu/Phe-tRNA_Trfase_N"/>
</dbReference>
<dbReference type="InterPro" id="IPR004616">
    <property type="entry name" value="Leu/Phe-tRNA_Trfase"/>
</dbReference>
<dbReference type="FunFam" id="3.30.70.3550:FF:000001">
    <property type="entry name" value="Leucyl/phenylalanyl-tRNA--protein transferase"/>
    <property type="match status" value="1"/>
</dbReference>
<dbReference type="RefSeq" id="WP_147073166.1">
    <property type="nucleotide sequence ID" value="NZ_AP021884.1"/>
</dbReference>
<keyword evidence="2 15" id="KW-0963">Cytoplasm</keyword>
<protein>
    <recommendedName>
        <fullName evidence="11 15">Leucyl/phenylalanyl-tRNA--protein transferase</fullName>
        <ecNumber evidence="10 15">2.3.2.6</ecNumber>
    </recommendedName>
    <alternativeName>
        <fullName evidence="12 15">L/F-transferase</fullName>
    </alternativeName>
    <alternativeName>
        <fullName evidence="13 15">Leucyltransferase</fullName>
    </alternativeName>
    <alternativeName>
        <fullName evidence="14 15">Phenyalanyltransferase</fullName>
    </alternativeName>
</protein>
<evidence type="ECO:0000313" key="17">
    <source>
        <dbReference type="Proteomes" id="UP000321337"/>
    </source>
</evidence>
<evidence type="ECO:0000256" key="8">
    <source>
        <dbReference type="ARBA" id="ARBA00054043"/>
    </source>
</evidence>
<evidence type="ECO:0000256" key="1">
    <source>
        <dbReference type="ARBA" id="ARBA00004496"/>
    </source>
</evidence>
<comment type="caution">
    <text evidence="16">The sequence shown here is derived from an EMBL/GenBank/DDBJ whole genome shotgun (WGS) entry which is preliminary data.</text>
</comment>
<dbReference type="GO" id="GO:0030163">
    <property type="term" value="P:protein catabolic process"/>
    <property type="evidence" value="ECO:0007669"/>
    <property type="project" value="UniProtKB-UniRule"/>
</dbReference>
<keyword evidence="4 15" id="KW-0012">Acyltransferase</keyword>
<evidence type="ECO:0000256" key="15">
    <source>
        <dbReference type="HAMAP-Rule" id="MF_00688"/>
    </source>
</evidence>
<comment type="subcellular location">
    <subcellularLocation>
        <location evidence="1 15">Cytoplasm</location>
    </subcellularLocation>
</comment>
<evidence type="ECO:0000256" key="3">
    <source>
        <dbReference type="ARBA" id="ARBA00022679"/>
    </source>
</evidence>
<dbReference type="Pfam" id="PF03588">
    <property type="entry name" value="Leu_Phe_trans"/>
    <property type="match status" value="1"/>
</dbReference>
<dbReference type="Gene3D" id="3.40.630.70">
    <property type="entry name" value="Leucyl/phenylalanyl-tRNA-protein transferase, C-terminal domain"/>
    <property type="match status" value="1"/>
</dbReference>
<evidence type="ECO:0000256" key="7">
    <source>
        <dbReference type="ARBA" id="ARBA00051538"/>
    </source>
</evidence>
<dbReference type="EC" id="2.3.2.6" evidence="10 15"/>
<dbReference type="PANTHER" id="PTHR30098">
    <property type="entry name" value="LEUCYL/PHENYLALANYL-TRNA--PROTEIN TRANSFERASE"/>
    <property type="match status" value="1"/>
</dbReference>
<keyword evidence="3 15" id="KW-0808">Transferase</keyword>
<evidence type="ECO:0000256" key="10">
    <source>
        <dbReference type="ARBA" id="ARBA00066767"/>
    </source>
</evidence>
<dbReference type="HAMAP" id="MF_00688">
    <property type="entry name" value="Leu_Phe_trans"/>
    <property type="match status" value="1"/>
</dbReference>
<name>A0A512L8I3_9PROT</name>
<evidence type="ECO:0000256" key="11">
    <source>
        <dbReference type="ARBA" id="ARBA00074372"/>
    </source>
</evidence>
<dbReference type="NCBIfam" id="TIGR00667">
    <property type="entry name" value="aat"/>
    <property type="match status" value="1"/>
</dbReference>
<dbReference type="InterPro" id="IPR016181">
    <property type="entry name" value="Acyl_CoA_acyltransferase"/>
</dbReference>
<dbReference type="EMBL" id="BKAD01000018">
    <property type="protein sequence ID" value="GEP30782.1"/>
    <property type="molecule type" value="Genomic_DNA"/>
</dbReference>